<dbReference type="STRING" id="930991.A0A0D0BVX3"/>
<proteinExistence type="predicted"/>
<dbReference type="AlphaFoldDB" id="A0A0D0BVX3"/>
<dbReference type="OrthoDB" id="2684738at2759"/>
<gene>
    <name evidence="2" type="ORF">PAXRUDRAFT_18975</name>
</gene>
<evidence type="ECO:0000313" key="2">
    <source>
        <dbReference type="EMBL" id="KIK75472.1"/>
    </source>
</evidence>
<dbReference type="InterPro" id="IPR025165">
    <property type="entry name" value="DUF4100"/>
</dbReference>
<dbReference type="HOGENOM" id="CLU_003921_1_3_1"/>
<name>A0A0D0BVX3_9AGAM</name>
<dbReference type="EMBL" id="KN828089">
    <property type="protein sequence ID" value="KIK75472.1"/>
    <property type="molecule type" value="Genomic_DNA"/>
</dbReference>
<accession>A0A0D0BVX3</accession>
<dbReference type="Pfam" id="PF13352">
    <property type="entry name" value="DUF4100"/>
    <property type="match status" value="1"/>
</dbReference>
<reference evidence="2 3" key="1">
    <citation type="submission" date="2014-04" db="EMBL/GenBank/DDBJ databases">
        <authorList>
            <consortium name="DOE Joint Genome Institute"/>
            <person name="Kuo A."/>
            <person name="Kohler A."/>
            <person name="Jargeat P."/>
            <person name="Nagy L.G."/>
            <person name="Floudas D."/>
            <person name="Copeland A."/>
            <person name="Barry K.W."/>
            <person name="Cichocki N."/>
            <person name="Veneault-Fourrey C."/>
            <person name="LaButti K."/>
            <person name="Lindquist E.A."/>
            <person name="Lipzen A."/>
            <person name="Lundell T."/>
            <person name="Morin E."/>
            <person name="Murat C."/>
            <person name="Sun H."/>
            <person name="Tunlid A."/>
            <person name="Henrissat B."/>
            <person name="Grigoriev I.V."/>
            <person name="Hibbett D.S."/>
            <person name="Martin F."/>
            <person name="Nordberg H.P."/>
            <person name="Cantor M.N."/>
            <person name="Hua S.X."/>
        </authorList>
    </citation>
    <scope>NUCLEOTIDE SEQUENCE [LARGE SCALE GENOMIC DNA]</scope>
    <source>
        <strain evidence="2 3">Ve08.2h10</strain>
    </source>
</reference>
<dbReference type="Proteomes" id="UP000054538">
    <property type="component" value="Unassembled WGS sequence"/>
</dbReference>
<dbReference type="InParanoid" id="A0A0D0BVX3"/>
<reference evidence="3" key="2">
    <citation type="submission" date="2015-01" db="EMBL/GenBank/DDBJ databases">
        <title>Evolutionary Origins and Diversification of the Mycorrhizal Mutualists.</title>
        <authorList>
            <consortium name="DOE Joint Genome Institute"/>
            <consortium name="Mycorrhizal Genomics Consortium"/>
            <person name="Kohler A."/>
            <person name="Kuo A."/>
            <person name="Nagy L.G."/>
            <person name="Floudas D."/>
            <person name="Copeland A."/>
            <person name="Barry K.W."/>
            <person name="Cichocki N."/>
            <person name="Veneault-Fourrey C."/>
            <person name="LaButti K."/>
            <person name="Lindquist E.A."/>
            <person name="Lipzen A."/>
            <person name="Lundell T."/>
            <person name="Morin E."/>
            <person name="Murat C."/>
            <person name="Riley R."/>
            <person name="Ohm R."/>
            <person name="Sun H."/>
            <person name="Tunlid A."/>
            <person name="Henrissat B."/>
            <person name="Grigoriev I.V."/>
            <person name="Hibbett D.S."/>
            <person name="Martin F."/>
        </authorList>
    </citation>
    <scope>NUCLEOTIDE SEQUENCE [LARGE SCALE GENOMIC DNA]</scope>
    <source>
        <strain evidence="3">Ve08.2h10</strain>
    </source>
</reference>
<feature type="domain" description="DUF4100" evidence="1">
    <location>
        <begin position="106"/>
        <end position="158"/>
    </location>
</feature>
<evidence type="ECO:0000313" key="3">
    <source>
        <dbReference type="Proteomes" id="UP000054538"/>
    </source>
</evidence>
<protein>
    <recommendedName>
        <fullName evidence="1">DUF4100 domain-containing protein</fullName>
    </recommendedName>
</protein>
<sequence>MTVGFLTIACPEGEVELEIEPSTFLSMVDDLEQSMSPYSTDPNFQPYFTQAWASYQADRSAKDRPCGKRVWFNGVEVPAHPSGLGNLHAATVADEIVSPEVQEARKTPFSFGLEDNTASKHVLNWVLKASIPVPVRDLFAVSPDFRKQFHDMTMTKRVTTAPTAHINGLSVCTPMVHVNKLSGRNPGGVAREYGD</sequence>
<evidence type="ECO:0000259" key="1">
    <source>
        <dbReference type="Pfam" id="PF13352"/>
    </source>
</evidence>
<keyword evidence="3" id="KW-1185">Reference proteome</keyword>
<organism evidence="2 3">
    <name type="scientific">Paxillus rubicundulus Ve08.2h10</name>
    <dbReference type="NCBI Taxonomy" id="930991"/>
    <lineage>
        <taxon>Eukaryota</taxon>
        <taxon>Fungi</taxon>
        <taxon>Dikarya</taxon>
        <taxon>Basidiomycota</taxon>
        <taxon>Agaricomycotina</taxon>
        <taxon>Agaricomycetes</taxon>
        <taxon>Agaricomycetidae</taxon>
        <taxon>Boletales</taxon>
        <taxon>Paxilineae</taxon>
        <taxon>Paxillaceae</taxon>
        <taxon>Paxillus</taxon>
    </lineage>
</organism>